<name>A0A0S6VTB4_9BACT</name>
<evidence type="ECO:0000313" key="1">
    <source>
        <dbReference type="EMBL" id="GAK48796.1"/>
    </source>
</evidence>
<proteinExistence type="predicted"/>
<reference evidence="1" key="1">
    <citation type="journal article" date="2015" name="PeerJ">
        <title>First genomic representation of candidate bacterial phylum KSB3 points to enhanced environmental sensing as a trigger of wastewater bulking.</title>
        <authorList>
            <person name="Sekiguchi Y."/>
            <person name="Ohashi A."/>
            <person name="Parks D.H."/>
            <person name="Yamauchi T."/>
            <person name="Tyson G.W."/>
            <person name="Hugenholtz P."/>
        </authorList>
    </citation>
    <scope>NUCLEOTIDE SEQUENCE [LARGE SCALE GENOMIC DNA]</scope>
</reference>
<protein>
    <recommendedName>
        <fullName evidence="3">DUF2281 domain-containing protein</fullName>
    </recommendedName>
</protein>
<dbReference type="STRING" id="1499966.U14_00003"/>
<keyword evidence="2" id="KW-1185">Reference proteome</keyword>
<dbReference type="Proteomes" id="UP000030700">
    <property type="component" value="Unassembled WGS sequence"/>
</dbReference>
<dbReference type="EMBL" id="DF820455">
    <property type="protein sequence ID" value="GAK48796.1"/>
    <property type="molecule type" value="Genomic_DNA"/>
</dbReference>
<evidence type="ECO:0000313" key="2">
    <source>
        <dbReference type="Proteomes" id="UP000030700"/>
    </source>
</evidence>
<sequence>MITTQQLSKKCELLDPIQRETVAEFIDFLIVRHQKPTSDKKAILLQTSVWDEESLRQVQEAQQAVNTWKPPVF</sequence>
<evidence type="ECO:0008006" key="3">
    <source>
        <dbReference type="Google" id="ProtNLM"/>
    </source>
</evidence>
<dbReference type="AlphaFoldDB" id="A0A0S6VTB4"/>
<accession>A0A0S6VTB4</accession>
<gene>
    <name evidence="1" type="ORF">U14_00003</name>
</gene>
<dbReference type="HOGENOM" id="CLU_2749545_0_0_0"/>
<organism evidence="1">
    <name type="scientific">Candidatus Moduliflexus flocculans</name>
    <dbReference type="NCBI Taxonomy" id="1499966"/>
    <lineage>
        <taxon>Bacteria</taxon>
        <taxon>Candidatus Moduliflexota</taxon>
        <taxon>Candidatus Moduliflexia</taxon>
        <taxon>Candidatus Moduliflexales</taxon>
        <taxon>Candidatus Moduliflexaceae</taxon>
    </lineage>
</organism>